<keyword evidence="3" id="KW-1185">Reference proteome</keyword>
<evidence type="ECO:0000256" key="1">
    <source>
        <dbReference type="SAM" id="MobiDB-lite"/>
    </source>
</evidence>
<accession>A0A5E4MCT1</accession>
<name>A0A5E4MCT1_9HEMI</name>
<gene>
    <name evidence="2" type="ORF">CINCED_3A011694</name>
</gene>
<organism evidence="2 3">
    <name type="scientific">Cinara cedri</name>
    <dbReference type="NCBI Taxonomy" id="506608"/>
    <lineage>
        <taxon>Eukaryota</taxon>
        <taxon>Metazoa</taxon>
        <taxon>Ecdysozoa</taxon>
        <taxon>Arthropoda</taxon>
        <taxon>Hexapoda</taxon>
        <taxon>Insecta</taxon>
        <taxon>Pterygota</taxon>
        <taxon>Neoptera</taxon>
        <taxon>Paraneoptera</taxon>
        <taxon>Hemiptera</taxon>
        <taxon>Sternorrhyncha</taxon>
        <taxon>Aphidomorpha</taxon>
        <taxon>Aphidoidea</taxon>
        <taxon>Aphididae</taxon>
        <taxon>Lachninae</taxon>
        <taxon>Cinara</taxon>
    </lineage>
</organism>
<dbReference type="EMBL" id="CABPRJ010000476">
    <property type="protein sequence ID" value="VVC27692.1"/>
    <property type="molecule type" value="Genomic_DNA"/>
</dbReference>
<sequence>MIARIAGVPKAPMTPSLFGDRTSERSTKSGPRYAFYPVQNHTRLGAIRSAQFWRDEESDERPSERIFAACTTIRPYGDDVLRTVDLRLQIRTNDAKRFDKDTNLEMVKRPSSAVVSDEINFTKY</sequence>
<protein>
    <submittedName>
        <fullName evidence="2">Uncharacterized protein</fullName>
    </submittedName>
</protein>
<proteinExistence type="predicted"/>
<reference evidence="2 3" key="1">
    <citation type="submission" date="2019-08" db="EMBL/GenBank/DDBJ databases">
        <authorList>
            <person name="Alioto T."/>
            <person name="Alioto T."/>
            <person name="Gomez Garrido J."/>
        </authorList>
    </citation>
    <scope>NUCLEOTIDE SEQUENCE [LARGE SCALE GENOMIC DNA]</scope>
</reference>
<dbReference type="Proteomes" id="UP000325440">
    <property type="component" value="Unassembled WGS sequence"/>
</dbReference>
<evidence type="ECO:0000313" key="2">
    <source>
        <dbReference type="EMBL" id="VVC27692.1"/>
    </source>
</evidence>
<evidence type="ECO:0000313" key="3">
    <source>
        <dbReference type="Proteomes" id="UP000325440"/>
    </source>
</evidence>
<dbReference type="AlphaFoldDB" id="A0A5E4MCT1"/>
<feature type="region of interest" description="Disordered" evidence="1">
    <location>
        <begin position="13"/>
        <end position="33"/>
    </location>
</feature>